<feature type="compositionally biased region" description="Basic residues" evidence="3">
    <location>
        <begin position="10"/>
        <end position="28"/>
    </location>
</feature>
<feature type="compositionally biased region" description="Basic and acidic residues" evidence="3">
    <location>
        <begin position="594"/>
        <end position="607"/>
    </location>
</feature>
<sequence>MTQKLISTSLKHHKKSLKKHVLSSKAKKTLRDERLRAQQVHYETSSSDDEHTAEQRMAPKDSSSSLNEATTTQLLAKSKALTNGKQSRDSNDNERLKPIYRGAWSDDEDSSSEGDAALDTATRKSLQNGKSSKTKGSKDSSEDENSDDSSSDDKNDAVMRATAASGDSDSDSSDSDSNIVSNQKWNKRDLHASSKRDGATNKDATFEDKQQEAKEANLLQKKRAERLRRAVESDMNEEYASESEEDSDESADEQTNDELERELVTELKEKLSVLQNQLQPLLRKVKNGGYATDEGLSYLETKYQLLLSYCMNLVYFLTLKASGKSVEDHPVIEYLVEQRKLLEKIKPIDDRMKYQLQKLVQIATTTETVQDTNPAQDEMSDEESASDSEESDSDSSAAQKPNIKDFMEQNGDAMSDSSDEDDSSDEEEAAMVRASLRKKAKESGNQETYVAPKLMAVASNVDKREKKLTNYEKRKEKLKQRLADSGILQDIMEDFGDAPIVRESVGTMKKSGSKAVRFAHELEEYEMKNMKRVQLNKQQKKLLREAEENLNNFDDELKNLDAFSEYVAHEAKAKDVENEKVTLLEYLGNEEEARHFLNEQDNQEEKNSRKRKRIQEPAYDSGSDQSDIVDDMGPQSKKIRRLAEDKKLHVTAEVGRRSATKKELQNRGIRANKRKDLKNSRVKFKKRYDAKTAPQRNLVQQMEKLRGGSGALPSVNANVVRSRKAK</sequence>
<dbReference type="AlphaFoldDB" id="A0A7S1KLM3"/>
<accession>A0A7S1KLM3</accession>
<evidence type="ECO:0000256" key="3">
    <source>
        <dbReference type="SAM" id="MobiDB-lite"/>
    </source>
</evidence>
<evidence type="ECO:0000259" key="4">
    <source>
        <dbReference type="Pfam" id="PF09368"/>
    </source>
</evidence>
<feature type="region of interest" description="Disordered" evidence="3">
    <location>
        <begin position="594"/>
        <end position="637"/>
    </location>
</feature>
<dbReference type="PANTHER" id="PTHR13237">
    <property type="entry name" value="SOMETHING ABOUT SILENCING PROTEIN 10-RELATED"/>
    <property type="match status" value="1"/>
</dbReference>
<dbReference type="EMBL" id="HBGD01000753">
    <property type="protein sequence ID" value="CAD9077378.1"/>
    <property type="molecule type" value="Transcribed_RNA"/>
</dbReference>
<feature type="compositionally biased region" description="Basic and acidic residues" evidence="3">
    <location>
        <begin position="86"/>
        <end position="97"/>
    </location>
</feature>
<feature type="region of interest" description="Disordered" evidence="3">
    <location>
        <begin position="367"/>
        <end position="451"/>
    </location>
</feature>
<reference evidence="5" key="1">
    <citation type="submission" date="2021-01" db="EMBL/GenBank/DDBJ databases">
        <authorList>
            <person name="Corre E."/>
            <person name="Pelletier E."/>
            <person name="Niang G."/>
            <person name="Scheremetjew M."/>
            <person name="Finn R."/>
            <person name="Kale V."/>
            <person name="Holt S."/>
            <person name="Cochrane G."/>
            <person name="Meng A."/>
            <person name="Brown T."/>
            <person name="Cohen L."/>
        </authorList>
    </citation>
    <scope>NUCLEOTIDE SEQUENCE</scope>
    <source>
        <strain evidence="5">WS</strain>
    </source>
</reference>
<keyword evidence="2" id="KW-0175">Coiled coil</keyword>
<feature type="region of interest" description="Disordered" evidence="3">
    <location>
        <begin position="1"/>
        <end position="210"/>
    </location>
</feature>
<feature type="compositionally biased region" description="Acidic residues" evidence="3">
    <location>
        <begin position="141"/>
        <end position="150"/>
    </location>
</feature>
<feature type="compositionally biased region" description="Basic and acidic residues" evidence="3">
    <location>
        <begin position="653"/>
        <end position="665"/>
    </location>
</feature>
<feature type="compositionally biased region" description="Acidic residues" evidence="3">
    <location>
        <begin position="234"/>
        <end position="259"/>
    </location>
</feature>
<name>A0A7S1KLM3_9EUKA</name>
<feature type="compositionally biased region" description="Polar residues" evidence="3">
    <location>
        <begin position="61"/>
        <end position="85"/>
    </location>
</feature>
<gene>
    <name evidence="5" type="ORF">PCOS0759_LOCUS610</name>
</gene>
<feature type="region of interest" description="Disordered" evidence="3">
    <location>
        <begin position="653"/>
        <end position="677"/>
    </location>
</feature>
<feature type="compositionally biased region" description="Acidic residues" evidence="3">
    <location>
        <begin position="417"/>
        <end position="429"/>
    </location>
</feature>
<dbReference type="InterPro" id="IPR018972">
    <property type="entry name" value="Sas10_C_dom"/>
</dbReference>
<dbReference type="GO" id="GO:0032040">
    <property type="term" value="C:small-subunit processome"/>
    <property type="evidence" value="ECO:0007669"/>
    <property type="project" value="TreeGrafter"/>
</dbReference>
<feature type="domain" description="Sas10 C-terminal" evidence="4">
    <location>
        <begin position="654"/>
        <end position="724"/>
    </location>
</feature>
<evidence type="ECO:0000256" key="1">
    <source>
        <dbReference type="ARBA" id="ARBA00022553"/>
    </source>
</evidence>
<dbReference type="Pfam" id="PF04000">
    <property type="entry name" value="Sas10_Utp3"/>
    <property type="match status" value="1"/>
</dbReference>
<feature type="compositionally biased region" description="Basic and acidic residues" evidence="3">
    <location>
        <begin position="186"/>
        <end position="210"/>
    </location>
</feature>
<evidence type="ECO:0000256" key="2">
    <source>
        <dbReference type="SAM" id="Coils"/>
    </source>
</evidence>
<proteinExistence type="predicted"/>
<evidence type="ECO:0000313" key="5">
    <source>
        <dbReference type="EMBL" id="CAD9077378.1"/>
    </source>
</evidence>
<feature type="compositionally biased region" description="Basic and acidic residues" evidence="3">
    <location>
        <begin position="48"/>
        <end position="59"/>
    </location>
</feature>
<organism evidence="5">
    <name type="scientific">Percolomonas cosmopolitus</name>
    <dbReference type="NCBI Taxonomy" id="63605"/>
    <lineage>
        <taxon>Eukaryota</taxon>
        <taxon>Discoba</taxon>
        <taxon>Heterolobosea</taxon>
        <taxon>Tetramitia</taxon>
        <taxon>Eutetramitia</taxon>
        <taxon>Percolomonadidae</taxon>
        <taxon>Percolomonas</taxon>
    </lineage>
</organism>
<dbReference type="Pfam" id="PF09368">
    <property type="entry name" value="Sas10"/>
    <property type="match status" value="1"/>
</dbReference>
<dbReference type="GO" id="GO:0000462">
    <property type="term" value="P:maturation of SSU-rRNA from tricistronic rRNA transcript (SSU-rRNA, 5.8S rRNA, LSU-rRNA)"/>
    <property type="evidence" value="ECO:0007669"/>
    <property type="project" value="TreeGrafter"/>
</dbReference>
<protein>
    <recommendedName>
        <fullName evidence="4">Sas10 C-terminal domain-containing protein</fullName>
    </recommendedName>
</protein>
<dbReference type="PANTHER" id="PTHR13237:SF9">
    <property type="entry name" value="NEUROGUIDIN"/>
    <property type="match status" value="1"/>
</dbReference>
<dbReference type="InterPro" id="IPR007146">
    <property type="entry name" value="Sas10/Utp3/C1D"/>
</dbReference>
<feature type="region of interest" description="Disordered" evidence="3">
    <location>
        <begin position="229"/>
        <end position="259"/>
    </location>
</feature>
<feature type="coiled-coil region" evidence="2">
    <location>
        <begin position="532"/>
        <end position="563"/>
    </location>
</feature>
<keyword evidence="1" id="KW-0597">Phosphoprotein</keyword>
<feature type="compositionally biased region" description="Acidic residues" evidence="3">
    <location>
        <begin position="378"/>
        <end position="393"/>
    </location>
</feature>